<accession>A0AC34QCH2</accession>
<name>A0AC34QCH2_9BILA</name>
<protein>
    <submittedName>
        <fullName evidence="2">Intraflagellar transport protein 122 homolog</fullName>
    </submittedName>
</protein>
<proteinExistence type="predicted"/>
<reference evidence="2" key="1">
    <citation type="submission" date="2022-11" db="UniProtKB">
        <authorList>
            <consortium name="WormBaseParasite"/>
        </authorList>
    </citation>
    <scope>IDENTIFICATION</scope>
</reference>
<evidence type="ECO:0000313" key="2">
    <source>
        <dbReference type="WBParaSite" id="JU765_v2.g15047.t1"/>
    </source>
</evidence>
<dbReference type="Proteomes" id="UP000887576">
    <property type="component" value="Unplaced"/>
</dbReference>
<organism evidence="1 2">
    <name type="scientific">Panagrolaimus sp. JU765</name>
    <dbReference type="NCBI Taxonomy" id="591449"/>
    <lineage>
        <taxon>Eukaryota</taxon>
        <taxon>Metazoa</taxon>
        <taxon>Ecdysozoa</taxon>
        <taxon>Nematoda</taxon>
        <taxon>Chromadorea</taxon>
        <taxon>Rhabditida</taxon>
        <taxon>Tylenchina</taxon>
        <taxon>Panagrolaimomorpha</taxon>
        <taxon>Panagrolaimoidea</taxon>
        <taxon>Panagrolaimidae</taxon>
        <taxon>Panagrolaimus</taxon>
    </lineage>
</organism>
<evidence type="ECO:0000313" key="1">
    <source>
        <dbReference type="Proteomes" id="UP000887576"/>
    </source>
</evidence>
<sequence length="1161" mass="132011">MEENLASRSCIYDIAFKPDGTQVILAVDNRVMAYDPNDGVIITNSKAHKETVYALDYAPTGERYASGSQDKQVIIWSDQHEGLLKYAHGDAIQCLAFSPISMTLLSCAVSDFGMWSQIEKNVSKQKITSRCTCCAWNSDGSKYAIGMYDGSVLIRSVANTTIGEDLNKIERPSGEPICSVRFGAAKQLSNTFLDEILAVGDWAMSVGFYSSTGENINKPDKQLNFVPSAMEYMIFNDGQFLVLGGSNRQVSLHTRDGTDLGLIAQLDAWCWKVKQRPMTSYVVSGCVDGTLSCHQVFFSTVHALHREYYACRDQMTDVVVQNLSRGTKAKIRCHDLVRKVAIYNQRIAVQLTDRLLIYRQSAGDKDGEELEYKLMDRINQSFDCSLLVVCSHHLILCHERRLLCYDYKGLKQREWLVDSLIRYIRVIGGPPGREELLVGLRSGVVAKIFVDNPFPMIMCSLSSAIRCVDMSASKRKMITIEELGQCIAMDTRTKEVLWIERANNSAVFNMDNEDIACFSGSGGVLGIKAKNFPMSIQQIQGFVVGFFGKNVHALHMYVMNTVEIALTNHLFQYLERRLYKEAYDLASLGVTESDWKTFGMQALQDLELDIAKKCFCRIGDSRMMLLIADIEEMKQRGESRELQLAHFYACVGRFRESSTLLQENGYEQRCLDMFSDLRMFDQAQELLSQASSETQRALLRKKADWATNSNDVKTAADMLMASGDYDKAISLMINNDWMDMIVNAMRKMDRSDVETLRKIGAYLVKKREYTLASRLFQSLNDFRSILQMHVTAEHWEDAFVLARRHPELGKDVYLPYARWLAERDRFEEAQRAYHEAGMEEESFHVLSQLTTNAVNENRFKDAAYYNWLVGMQFLQKASTDPKYISLYETAFKKADAYYAYDAVYFFMTEPFTDKSQDTLFNMARYLAFSTGIQKLSKVNVLYTLAKLGRAHGAYKTARQALDQLRGLVIPQQYQNLVDIATLEIRATPFTDPEDLMPVCYRCGVNNPILGGHHCVHCNSEFVYSFATFDVLPIVEFFIDKNLTDEEAVNYINAEPPVNGNSSNPFKTMSKGVSSLILNKDQLLTLDKNHVFVCQFSVPLKTRYYFNMIGEINFSKCYACNKIFQMDEFEMALLQEGHCPFCRTVQERHENASPSDDEDGLN</sequence>
<dbReference type="WBParaSite" id="JU765_v2.g15047.t1">
    <property type="protein sequence ID" value="JU765_v2.g15047.t1"/>
    <property type="gene ID" value="JU765_v2.g15047"/>
</dbReference>